<dbReference type="Proteomes" id="UP000886501">
    <property type="component" value="Unassembled WGS sequence"/>
</dbReference>
<name>A0ACB6ZKP6_THEGA</name>
<feature type="non-terminal residue" evidence="1">
    <location>
        <position position="1"/>
    </location>
</feature>
<reference evidence="1" key="1">
    <citation type="submission" date="2019-10" db="EMBL/GenBank/DDBJ databases">
        <authorList>
            <consortium name="DOE Joint Genome Institute"/>
            <person name="Kuo A."/>
            <person name="Miyauchi S."/>
            <person name="Kiss E."/>
            <person name="Drula E."/>
            <person name="Kohler A."/>
            <person name="Sanchez-Garcia M."/>
            <person name="Andreopoulos B."/>
            <person name="Barry K.W."/>
            <person name="Bonito G."/>
            <person name="Buee M."/>
            <person name="Carver A."/>
            <person name="Chen C."/>
            <person name="Cichocki N."/>
            <person name="Clum A."/>
            <person name="Culley D."/>
            <person name="Crous P.W."/>
            <person name="Fauchery L."/>
            <person name="Girlanda M."/>
            <person name="Hayes R."/>
            <person name="Keri Z."/>
            <person name="Labutti K."/>
            <person name="Lipzen A."/>
            <person name="Lombard V."/>
            <person name="Magnuson J."/>
            <person name="Maillard F."/>
            <person name="Morin E."/>
            <person name="Murat C."/>
            <person name="Nolan M."/>
            <person name="Ohm R."/>
            <person name="Pangilinan J."/>
            <person name="Pereira M."/>
            <person name="Perotto S."/>
            <person name="Peter M."/>
            <person name="Riley R."/>
            <person name="Sitrit Y."/>
            <person name="Stielow B."/>
            <person name="Szollosi G."/>
            <person name="Zifcakova L."/>
            <person name="Stursova M."/>
            <person name="Spatafora J.W."/>
            <person name="Tedersoo L."/>
            <person name="Vaario L.-M."/>
            <person name="Yamada A."/>
            <person name="Yan M."/>
            <person name="Wang P."/>
            <person name="Xu J."/>
            <person name="Bruns T."/>
            <person name="Baldrian P."/>
            <person name="Vilgalys R."/>
            <person name="Henrissat B."/>
            <person name="Grigoriev I.V."/>
            <person name="Hibbett D."/>
            <person name="Nagy L.G."/>
            <person name="Martin F.M."/>
        </authorList>
    </citation>
    <scope>NUCLEOTIDE SEQUENCE</scope>
    <source>
        <strain evidence="1">P2</strain>
    </source>
</reference>
<feature type="non-terminal residue" evidence="1">
    <location>
        <position position="280"/>
    </location>
</feature>
<proteinExistence type="predicted"/>
<accession>A0ACB6ZKP6</accession>
<evidence type="ECO:0000313" key="2">
    <source>
        <dbReference type="Proteomes" id="UP000886501"/>
    </source>
</evidence>
<gene>
    <name evidence="1" type="ORF">BDM02DRAFT_3076107</name>
</gene>
<evidence type="ECO:0000313" key="1">
    <source>
        <dbReference type="EMBL" id="KAF9650350.1"/>
    </source>
</evidence>
<reference evidence="1" key="2">
    <citation type="journal article" date="2020" name="Nat. Commun.">
        <title>Large-scale genome sequencing of mycorrhizal fungi provides insights into the early evolution of symbiotic traits.</title>
        <authorList>
            <person name="Miyauchi S."/>
            <person name="Kiss E."/>
            <person name="Kuo A."/>
            <person name="Drula E."/>
            <person name="Kohler A."/>
            <person name="Sanchez-Garcia M."/>
            <person name="Morin E."/>
            <person name="Andreopoulos B."/>
            <person name="Barry K.W."/>
            <person name="Bonito G."/>
            <person name="Buee M."/>
            <person name="Carver A."/>
            <person name="Chen C."/>
            <person name="Cichocki N."/>
            <person name="Clum A."/>
            <person name="Culley D."/>
            <person name="Crous P.W."/>
            <person name="Fauchery L."/>
            <person name="Girlanda M."/>
            <person name="Hayes R.D."/>
            <person name="Keri Z."/>
            <person name="LaButti K."/>
            <person name="Lipzen A."/>
            <person name="Lombard V."/>
            <person name="Magnuson J."/>
            <person name="Maillard F."/>
            <person name="Murat C."/>
            <person name="Nolan M."/>
            <person name="Ohm R.A."/>
            <person name="Pangilinan J."/>
            <person name="Pereira M.F."/>
            <person name="Perotto S."/>
            <person name="Peter M."/>
            <person name="Pfister S."/>
            <person name="Riley R."/>
            <person name="Sitrit Y."/>
            <person name="Stielow J.B."/>
            <person name="Szollosi G."/>
            <person name="Zifcakova L."/>
            <person name="Stursova M."/>
            <person name="Spatafora J.W."/>
            <person name="Tedersoo L."/>
            <person name="Vaario L.M."/>
            <person name="Yamada A."/>
            <person name="Yan M."/>
            <person name="Wang P."/>
            <person name="Xu J."/>
            <person name="Bruns T."/>
            <person name="Baldrian P."/>
            <person name="Vilgalys R."/>
            <person name="Dunand C."/>
            <person name="Henrissat B."/>
            <person name="Grigoriev I.V."/>
            <person name="Hibbett D."/>
            <person name="Nagy L.G."/>
            <person name="Martin F.M."/>
        </authorList>
    </citation>
    <scope>NUCLEOTIDE SEQUENCE</scope>
    <source>
        <strain evidence="1">P2</strain>
    </source>
</reference>
<protein>
    <submittedName>
        <fullName evidence="1">Uncharacterized protein</fullName>
    </submittedName>
</protein>
<comment type="caution">
    <text evidence="1">The sequence shown here is derived from an EMBL/GenBank/DDBJ whole genome shotgun (WGS) entry which is preliminary data.</text>
</comment>
<dbReference type="EMBL" id="MU117986">
    <property type="protein sequence ID" value="KAF9650350.1"/>
    <property type="molecule type" value="Genomic_DNA"/>
</dbReference>
<organism evidence="1 2">
    <name type="scientific">Thelephora ganbajun</name>
    <name type="common">Ganba fungus</name>
    <dbReference type="NCBI Taxonomy" id="370292"/>
    <lineage>
        <taxon>Eukaryota</taxon>
        <taxon>Fungi</taxon>
        <taxon>Dikarya</taxon>
        <taxon>Basidiomycota</taxon>
        <taxon>Agaricomycotina</taxon>
        <taxon>Agaricomycetes</taxon>
        <taxon>Thelephorales</taxon>
        <taxon>Thelephoraceae</taxon>
        <taxon>Thelephora</taxon>
    </lineage>
</organism>
<sequence>QELRKLEAANNGNNAAYQHILSLAYGRKGKLRRELMEPLLSDPAAPLPPPIIPAVESSRPPVYSPEMAALLSSNLSRHGTSPRTAKQLQHPPILPKRADPESSDAKILGPLSKRREVNLRWRFFEEETAKVQPPIEVSRVHTIQASTSFDKSAKTDATERTDTRDVRKPTPPPVGFQGTSVLRDLESIASPNPNIPKRVRNSSFPNLTNDTSPISTVNHFIRRQHRKLLGKIPILTYLKHPNSPVGKYQVSLSPLARSDSLVALTSAVPMADEADLAWLR</sequence>
<keyword evidence="2" id="KW-1185">Reference proteome</keyword>